<dbReference type="AlphaFoldDB" id="A0A9P4UJP0"/>
<name>A0A9P4UJP0_9PEZI</name>
<keyword evidence="3" id="KW-1185">Reference proteome</keyword>
<organism evidence="2 3">
    <name type="scientific">Polychaeton citri CBS 116435</name>
    <dbReference type="NCBI Taxonomy" id="1314669"/>
    <lineage>
        <taxon>Eukaryota</taxon>
        <taxon>Fungi</taxon>
        <taxon>Dikarya</taxon>
        <taxon>Ascomycota</taxon>
        <taxon>Pezizomycotina</taxon>
        <taxon>Dothideomycetes</taxon>
        <taxon>Dothideomycetidae</taxon>
        <taxon>Capnodiales</taxon>
        <taxon>Capnodiaceae</taxon>
        <taxon>Polychaeton</taxon>
    </lineage>
</organism>
<proteinExistence type="predicted"/>
<reference evidence="2" key="1">
    <citation type="journal article" date="2020" name="Stud. Mycol.">
        <title>101 Dothideomycetes genomes: a test case for predicting lifestyles and emergence of pathogens.</title>
        <authorList>
            <person name="Haridas S."/>
            <person name="Albert R."/>
            <person name="Binder M."/>
            <person name="Bloem J."/>
            <person name="Labutti K."/>
            <person name="Salamov A."/>
            <person name="Andreopoulos B."/>
            <person name="Baker S."/>
            <person name="Barry K."/>
            <person name="Bills G."/>
            <person name="Bluhm B."/>
            <person name="Cannon C."/>
            <person name="Castanera R."/>
            <person name="Culley D."/>
            <person name="Daum C."/>
            <person name="Ezra D."/>
            <person name="Gonzalez J."/>
            <person name="Henrissat B."/>
            <person name="Kuo A."/>
            <person name="Liang C."/>
            <person name="Lipzen A."/>
            <person name="Lutzoni F."/>
            <person name="Magnuson J."/>
            <person name="Mondo S."/>
            <person name="Nolan M."/>
            <person name="Ohm R."/>
            <person name="Pangilinan J."/>
            <person name="Park H.-J."/>
            <person name="Ramirez L."/>
            <person name="Alfaro M."/>
            <person name="Sun H."/>
            <person name="Tritt A."/>
            <person name="Yoshinaga Y."/>
            <person name="Zwiers L.-H."/>
            <person name="Turgeon B."/>
            <person name="Goodwin S."/>
            <person name="Spatafora J."/>
            <person name="Crous P."/>
            <person name="Grigoriev I."/>
        </authorList>
    </citation>
    <scope>NUCLEOTIDE SEQUENCE</scope>
    <source>
        <strain evidence="2">CBS 116435</strain>
    </source>
</reference>
<accession>A0A9P4UJP0</accession>
<gene>
    <name evidence="2" type="ORF">K431DRAFT_287916</name>
</gene>
<dbReference type="EMBL" id="MU003829">
    <property type="protein sequence ID" value="KAF2718182.1"/>
    <property type="molecule type" value="Genomic_DNA"/>
</dbReference>
<feature type="compositionally biased region" description="Basic and acidic residues" evidence="1">
    <location>
        <begin position="94"/>
        <end position="108"/>
    </location>
</feature>
<protein>
    <submittedName>
        <fullName evidence="2">Uncharacterized protein</fullName>
    </submittedName>
</protein>
<evidence type="ECO:0000256" key="1">
    <source>
        <dbReference type="SAM" id="MobiDB-lite"/>
    </source>
</evidence>
<dbReference type="Proteomes" id="UP000799441">
    <property type="component" value="Unassembled WGS sequence"/>
</dbReference>
<feature type="region of interest" description="Disordered" evidence="1">
    <location>
        <begin position="89"/>
        <end position="108"/>
    </location>
</feature>
<evidence type="ECO:0000313" key="2">
    <source>
        <dbReference type="EMBL" id="KAF2718182.1"/>
    </source>
</evidence>
<sequence>MPRPDNVVTVATWSVVSSGPGETSAEMGAGTSSLEAFSYRNWVCPSVGNTAVSNLRCYDDDDDGGGGSLPAASTVHEADAHATAAMVGTSRAVEMPKGKPGEAGRDVGGRGSSGALAFAMVGMAVVFAEL</sequence>
<comment type="caution">
    <text evidence="2">The sequence shown here is derived from an EMBL/GenBank/DDBJ whole genome shotgun (WGS) entry which is preliminary data.</text>
</comment>
<evidence type="ECO:0000313" key="3">
    <source>
        <dbReference type="Proteomes" id="UP000799441"/>
    </source>
</evidence>